<keyword evidence="2" id="KW-1185">Reference proteome</keyword>
<dbReference type="Proteomes" id="UP001163831">
    <property type="component" value="Chromosome"/>
</dbReference>
<gene>
    <name evidence="1" type="ORF">N5W20_06710</name>
</gene>
<dbReference type="EMBL" id="CP107052">
    <property type="protein sequence ID" value="UYH50796.1"/>
    <property type="molecule type" value="Genomic_DNA"/>
</dbReference>
<evidence type="ECO:0000313" key="2">
    <source>
        <dbReference type="Proteomes" id="UP001163831"/>
    </source>
</evidence>
<organism evidence="1 2">
    <name type="scientific">Candidatus Kirkpatrickella diaphorinae</name>
    <dbReference type="NCBI Taxonomy" id="2984322"/>
    <lineage>
        <taxon>Bacteria</taxon>
        <taxon>Pseudomonadati</taxon>
        <taxon>Pseudomonadota</taxon>
        <taxon>Alphaproteobacteria</taxon>
        <taxon>Acetobacterales</taxon>
        <taxon>Acetobacteraceae</taxon>
        <taxon>Candidatus Kirkpatrickella</taxon>
    </lineage>
</organism>
<evidence type="ECO:0000313" key="1">
    <source>
        <dbReference type="EMBL" id="UYH50796.1"/>
    </source>
</evidence>
<name>A0ABY6GIB0_9PROT</name>
<reference evidence="1" key="1">
    <citation type="submission" date="2022-10" db="EMBL/GenBank/DDBJ databases">
        <title>Candidatus Kirkpatrella diaphorinas gen. nov., sp. nov., an uncultured endosymbiont identified in a population of Diaphorina citri from Hawaii.</title>
        <authorList>
            <person name="Henry E.M."/>
            <person name="Carlson C.R."/>
            <person name="Kuo Y.-W."/>
        </authorList>
    </citation>
    <scope>NUCLEOTIDE SEQUENCE</scope>
    <source>
        <strain evidence="1">CADCRV1</strain>
    </source>
</reference>
<sequence>MASSVMKVLHAIDYLQDPGGKTLADVQQRLLDAAKTLGTLWAETEKTRINNPPDR</sequence>
<proteinExistence type="predicted"/>
<accession>A0ABY6GIB0</accession>
<protein>
    <submittedName>
        <fullName evidence="1">Uncharacterized protein</fullName>
    </submittedName>
</protein>
<dbReference type="RefSeq" id="WP_319806387.1">
    <property type="nucleotide sequence ID" value="NZ_CP107052.1"/>
</dbReference>